<protein>
    <submittedName>
        <fullName evidence="2">Uncharacterized protein</fullName>
    </submittedName>
</protein>
<feature type="region of interest" description="Disordered" evidence="1">
    <location>
        <begin position="1"/>
        <end position="30"/>
    </location>
</feature>
<name>A0A1Y2E0P5_9PEZI</name>
<dbReference type="GeneID" id="63776334"/>
<comment type="caution">
    <text evidence="2">The sequence shown here is derived from an EMBL/GenBank/DDBJ whole genome shotgun (WGS) entry which is preliminary data.</text>
</comment>
<evidence type="ECO:0000313" key="2">
    <source>
        <dbReference type="EMBL" id="ORY65049.1"/>
    </source>
</evidence>
<dbReference type="AlphaFoldDB" id="A0A1Y2E0P5"/>
<proteinExistence type="predicted"/>
<dbReference type="EMBL" id="MCFJ01000006">
    <property type="protein sequence ID" value="ORY65049.1"/>
    <property type="molecule type" value="Genomic_DNA"/>
</dbReference>
<organism evidence="2 3">
    <name type="scientific">Pseudomassariella vexata</name>
    <dbReference type="NCBI Taxonomy" id="1141098"/>
    <lineage>
        <taxon>Eukaryota</taxon>
        <taxon>Fungi</taxon>
        <taxon>Dikarya</taxon>
        <taxon>Ascomycota</taxon>
        <taxon>Pezizomycotina</taxon>
        <taxon>Sordariomycetes</taxon>
        <taxon>Xylariomycetidae</taxon>
        <taxon>Amphisphaeriales</taxon>
        <taxon>Pseudomassariaceae</taxon>
        <taxon>Pseudomassariella</taxon>
    </lineage>
</organism>
<dbReference type="InParanoid" id="A0A1Y2E0P5"/>
<dbReference type="RefSeq" id="XP_040716201.1">
    <property type="nucleotide sequence ID" value="XM_040860122.1"/>
</dbReference>
<evidence type="ECO:0000313" key="3">
    <source>
        <dbReference type="Proteomes" id="UP000193689"/>
    </source>
</evidence>
<gene>
    <name evidence="2" type="ORF">BCR38DRAFT_431720</name>
</gene>
<reference evidence="2 3" key="1">
    <citation type="submission" date="2016-07" db="EMBL/GenBank/DDBJ databases">
        <title>Pervasive Adenine N6-methylation of Active Genes in Fungi.</title>
        <authorList>
            <consortium name="DOE Joint Genome Institute"/>
            <person name="Mondo S.J."/>
            <person name="Dannebaum R.O."/>
            <person name="Kuo R.C."/>
            <person name="Labutti K."/>
            <person name="Haridas S."/>
            <person name="Kuo A."/>
            <person name="Salamov A."/>
            <person name="Ahrendt S.R."/>
            <person name="Lipzen A."/>
            <person name="Sullivan W."/>
            <person name="Andreopoulos W.B."/>
            <person name="Clum A."/>
            <person name="Lindquist E."/>
            <person name="Daum C."/>
            <person name="Ramamoorthy G.K."/>
            <person name="Gryganskyi A."/>
            <person name="Culley D."/>
            <person name="Magnuson J.K."/>
            <person name="James T.Y."/>
            <person name="O'Malley M.A."/>
            <person name="Stajich J.E."/>
            <person name="Spatafora J.W."/>
            <person name="Visel A."/>
            <person name="Grigoriev I.V."/>
        </authorList>
    </citation>
    <scope>NUCLEOTIDE SEQUENCE [LARGE SCALE GENOMIC DNA]</scope>
    <source>
        <strain evidence="2 3">CBS 129021</strain>
    </source>
</reference>
<dbReference type="Proteomes" id="UP000193689">
    <property type="component" value="Unassembled WGS sequence"/>
</dbReference>
<evidence type="ECO:0000256" key="1">
    <source>
        <dbReference type="SAM" id="MobiDB-lite"/>
    </source>
</evidence>
<keyword evidence="3" id="KW-1185">Reference proteome</keyword>
<sequence>MFAELDAKAPSHVPLASSSSRFPSSKSISDCKHNPPYLIPSVKSSRTPAPIPRSLSKPWIFAEPSASSPSSLKLRRRVSCSTNCR</sequence>
<feature type="compositionally biased region" description="Low complexity" evidence="1">
    <location>
        <begin position="17"/>
        <end position="28"/>
    </location>
</feature>
<accession>A0A1Y2E0P5</accession>